<feature type="transmembrane region" description="Helical" evidence="2">
    <location>
        <begin position="217"/>
        <end position="240"/>
    </location>
</feature>
<dbReference type="RefSeq" id="XP_002180956.1">
    <property type="nucleotide sequence ID" value="XM_002180920.1"/>
</dbReference>
<dbReference type="Gene3D" id="3.40.50.300">
    <property type="entry name" value="P-loop containing nucleotide triphosphate hydrolases"/>
    <property type="match status" value="1"/>
</dbReference>
<dbReference type="eggNOG" id="ENOG502RAVX">
    <property type="taxonomic scope" value="Eukaryota"/>
</dbReference>
<dbReference type="OrthoDB" id="38405at2759"/>
<dbReference type="HOGENOM" id="CLU_563199_0_0_1"/>
<keyword evidence="2" id="KW-0472">Membrane</keyword>
<feature type="transmembrane region" description="Helical" evidence="2">
    <location>
        <begin position="371"/>
        <end position="393"/>
    </location>
</feature>
<feature type="transmembrane region" description="Helical" evidence="2">
    <location>
        <begin position="261"/>
        <end position="281"/>
    </location>
</feature>
<keyword evidence="4" id="KW-1185">Reference proteome</keyword>
<dbReference type="InParanoid" id="B7G109"/>
<name>B7G109_PHATC</name>
<evidence type="ECO:0000256" key="2">
    <source>
        <dbReference type="SAM" id="Phobius"/>
    </source>
</evidence>
<dbReference type="EMBL" id="CM000613">
    <property type="protein sequence ID" value="EEC47608.1"/>
    <property type="molecule type" value="Genomic_DNA"/>
</dbReference>
<sequence length="452" mass="50797">MTLTVCVGSSGSGNMRPYIVVSKIPNFDPTDLPFWEIYENEGVADHIKAGGTLAGKFTQGLSGGQRKLLLFELVCQRTRNQKDLLIALDEPFSGVTDDFVPFIKDRLHDLKKKHNIVLVTNDHVETLTDMANNTITVSAVDRSIVRINEREVNREKAILALALGERYTYASSGPDFKFFFDVEVLSGSLLQILYFAIVTFSLYLATFWDSNEENAPLVLIAGSIIAFFNINPYLLSLVEWRNSMLEESEALVHSSANMNRVLKVILTMSVIFVLSVVEFGVVNAVIDGLFLEFRYWLAMLCDSASLTLPLTVQIVGSSPFLLMVFASTTFSPGAGVPVLKELRYLFPRFYWWCIVPEVQNLMEGCPPDNVIPLYLVLSAFVGVFILCFILGIGRVKTGFHRNKRENKREEMLDDEFEELQSNMYGEKALRRLRGNGSSSADETQNNENDENL</sequence>
<protein>
    <submittedName>
        <fullName evidence="3">Uncharacterized protein</fullName>
    </submittedName>
</protein>
<feature type="transmembrane region" description="Helical" evidence="2">
    <location>
        <begin position="293"/>
        <end position="312"/>
    </location>
</feature>
<evidence type="ECO:0000313" key="3">
    <source>
        <dbReference type="EMBL" id="EEC47608.1"/>
    </source>
</evidence>
<reference evidence="3 4" key="1">
    <citation type="journal article" date="2008" name="Nature">
        <title>The Phaeodactylum genome reveals the evolutionary history of diatom genomes.</title>
        <authorList>
            <person name="Bowler C."/>
            <person name="Allen A.E."/>
            <person name="Badger J.H."/>
            <person name="Grimwood J."/>
            <person name="Jabbari K."/>
            <person name="Kuo A."/>
            <person name="Maheswari U."/>
            <person name="Martens C."/>
            <person name="Maumus F."/>
            <person name="Otillar R.P."/>
            <person name="Rayko E."/>
            <person name="Salamov A."/>
            <person name="Vandepoele K."/>
            <person name="Beszteri B."/>
            <person name="Gruber A."/>
            <person name="Heijde M."/>
            <person name="Katinka M."/>
            <person name="Mock T."/>
            <person name="Valentin K."/>
            <person name="Verret F."/>
            <person name="Berges J.A."/>
            <person name="Brownlee C."/>
            <person name="Cadoret J.P."/>
            <person name="Chiovitti A."/>
            <person name="Choi C.J."/>
            <person name="Coesel S."/>
            <person name="De Martino A."/>
            <person name="Detter J.C."/>
            <person name="Durkin C."/>
            <person name="Falciatore A."/>
            <person name="Fournet J."/>
            <person name="Haruta M."/>
            <person name="Huysman M.J."/>
            <person name="Jenkins B.D."/>
            <person name="Jiroutova K."/>
            <person name="Jorgensen R.E."/>
            <person name="Joubert Y."/>
            <person name="Kaplan A."/>
            <person name="Kroger N."/>
            <person name="Kroth P.G."/>
            <person name="La Roche J."/>
            <person name="Lindquist E."/>
            <person name="Lommer M."/>
            <person name="Martin-Jezequel V."/>
            <person name="Lopez P.J."/>
            <person name="Lucas S."/>
            <person name="Mangogna M."/>
            <person name="McGinnis K."/>
            <person name="Medlin L.K."/>
            <person name="Montsant A."/>
            <person name="Oudot-Le Secq M.P."/>
            <person name="Napoli C."/>
            <person name="Obornik M."/>
            <person name="Parker M.S."/>
            <person name="Petit J.L."/>
            <person name="Porcel B.M."/>
            <person name="Poulsen N."/>
            <person name="Robison M."/>
            <person name="Rychlewski L."/>
            <person name="Rynearson T.A."/>
            <person name="Schmutz J."/>
            <person name="Shapiro H."/>
            <person name="Siaut M."/>
            <person name="Stanley M."/>
            <person name="Sussman M.R."/>
            <person name="Taylor A.R."/>
            <person name="Vardi A."/>
            <person name="von Dassow P."/>
            <person name="Vyverman W."/>
            <person name="Willis A."/>
            <person name="Wyrwicz L.S."/>
            <person name="Rokhsar D.S."/>
            <person name="Weissenbach J."/>
            <person name="Armbrust E.V."/>
            <person name="Green B.R."/>
            <person name="Van de Peer Y."/>
            <person name="Grigoriev I.V."/>
        </authorList>
    </citation>
    <scope>NUCLEOTIDE SEQUENCE [LARGE SCALE GENOMIC DNA]</scope>
    <source>
        <strain evidence="3 4">CCAP 1055/1</strain>
    </source>
</reference>
<reference evidence="4" key="2">
    <citation type="submission" date="2008-08" db="EMBL/GenBank/DDBJ databases">
        <authorList>
            <consortium name="Diatom Consortium"/>
            <person name="Grigoriev I."/>
            <person name="Grimwood J."/>
            <person name="Kuo A."/>
            <person name="Otillar R.P."/>
            <person name="Salamov A."/>
            <person name="Detter J.C."/>
            <person name="Lindquist E."/>
            <person name="Shapiro H."/>
            <person name="Lucas S."/>
            <person name="Glavina del Rio T."/>
            <person name="Pitluck S."/>
            <person name="Rokhsar D."/>
            <person name="Bowler C."/>
        </authorList>
    </citation>
    <scope>GENOME REANNOTATION</scope>
    <source>
        <strain evidence="4">CCAP 1055/1</strain>
    </source>
</reference>
<evidence type="ECO:0000256" key="1">
    <source>
        <dbReference type="SAM" id="MobiDB-lite"/>
    </source>
</evidence>
<feature type="region of interest" description="Disordered" evidence="1">
    <location>
        <begin position="432"/>
        <end position="452"/>
    </location>
</feature>
<keyword evidence="2" id="KW-1133">Transmembrane helix</keyword>
<dbReference type="Proteomes" id="UP000000759">
    <property type="component" value="Chromosome 10"/>
</dbReference>
<dbReference type="KEGG" id="pti:PHATRDRAFT_36323"/>
<dbReference type="InterPro" id="IPR027417">
    <property type="entry name" value="P-loop_NTPase"/>
</dbReference>
<evidence type="ECO:0000313" key="4">
    <source>
        <dbReference type="Proteomes" id="UP000000759"/>
    </source>
</evidence>
<organism evidence="3 4">
    <name type="scientific">Phaeodactylum tricornutum (strain CCAP 1055/1)</name>
    <dbReference type="NCBI Taxonomy" id="556484"/>
    <lineage>
        <taxon>Eukaryota</taxon>
        <taxon>Sar</taxon>
        <taxon>Stramenopiles</taxon>
        <taxon>Ochrophyta</taxon>
        <taxon>Bacillariophyta</taxon>
        <taxon>Bacillariophyceae</taxon>
        <taxon>Bacillariophycidae</taxon>
        <taxon>Naviculales</taxon>
        <taxon>Phaeodactylaceae</taxon>
        <taxon>Phaeodactylum</taxon>
    </lineage>
</organism>
<proteinExistence type="predicted"/>
<feature type="transmembrane region" description="Helical" evidence="2">
    <location>
        <begin position="184"/>
        <end position="205"/>
    </location>
</feature>
<dbReference type="AlphaFoldDB" id="B7G109"/>
<keyword evidence="2" id="KW-0812">Transmembrane</keyword>
<dbReference type="SUPFAM" id="SSF52540">
    <property type="entry name" value="P-loop containing nucleoside triphosphate hydrolases"/>
    <property type="match status" value="1"/>
</dbReference>
<feature type="compositionally biased region" description="Polar residues" evidence="1">
    <location>
        <begin position="435"/>
        <end position="446"/>
    </location>
</feature>
<gene>
    <name evidence="3" type="ORF">PHATRDRAFT_36323</name>
</gene>
<accession>B7G109</accession>
<dbReference type="GeneID" id="7201761"/>
<dbReference type="PaxDb" id="2850-Phatr36323"/>